<dbReference type="Pfam" id="PF07690">
    <property type="entry name" value="MFS_1"/>
    <property type="match status" value="1"/>
</dbReference>
<dbReference type="InterPro" id="IPR011701">
    <property type="entry name" value="MFS"/>
</dbReference>
<feature type="transmembrane region" description="Helical" evidence="7">
    <location>
        <begin position="89"/>
        <end position="110"/>
    </location>
</feature>
<dbReference type="Gene3D" id="1.20.1250.20">
    <property type="entry name" value="MFS general substrate transporter like domains"/>
    <property type="match status" value="1"/>
</dbReference>
<feature type="transmembrane region" description="Helical" evidence="7">
    <location>
        <begin position="152"/>
        <end position="174"/>
    </location>
</feature>
<evidence type="ECO:0000259" key="8">
    <source>
        <dbReference type="PROSITE" id="PS50850"/>
    </source>
</evidence>
<feature type="transmembrane region" description="Helical" evidence="7">
    <location>
        <begin position="180"/>
        <end position="199"/>
    </location>
</feature>
<feature type="transmembrane region" description="Helical" evidence="7">
    <location>
        <begin position="116"/>
        <end position="137"/>
    </location>
</feature>
<evidence type="ECO:0000256" key="3">
    <source>
        <dbReference type="ARBA" id="ARBA00022475"/>
    </source>
</evidence>
<feature type="transmembrane region" description="Helical" evidence="7">
    <location>
        <begin position="323"/>
        <end position="342"/>
    </location>
</feature>
<feature type="domain" description="Major facilitator superfamily (MFS) profile" evidence="8">
    <location>
        <begin position="23"/>
        <end position="419"/>
    </location>
</feature>
<comment type="caution">
    <text evidence="9">The sequence shown here is derived from an EMBL/GenBank/DDBJ whole genome shotgun (WGS) entry which is preliminary data.</text>
</comment>
<dbReference type="InterPro" id="IPR036259">
    <property type="entry name" value="MFS_trans_sf"/>
</dbReference>
<dbReference type="PANTHER" id="PTHR23517:SF3">
    <property type="entry name" value="INTEGRAL MEMBRANE TRANSPORT PROTEIN"/>
    <property type="match status" value="1"/>
</dbReference>
<feature type="transmembrane region" description="Helical" evidence="7">
    <location>
        <begin position="260"/>
        <end position="281"/>
    </location>
</feature>
<reference evidence="9 10" key="1">
    <citation type="submission" date="2017-09" db="EMBL/GenBank/DDBJ databases">
        <title>Bacterial strain isolated from the female urinary microbiota.</title>
        <authorList>
            <person name="Thomas-White K."/>
            <person name="Kumar N."/>
            <person name="Forster S."/>
            <person name="Putonti C."/>
            <person name="Lawley T."/>
            <person name="Wolfe A.J."/>
        </authorList>
    </citation>
    <scope>NUCLEOTIDE SEQUENCE [LARGE SCALE GENOMIC DNA]</scope>
    <source>
        <strain evidence="9 10">UMB0908</strain>
    </source>
</reference>
<keyword evidence="6 7" id="KW-0472">Membrane</keyword>
<evidence type="ECO:0000256" key="1">
    <source>
        <dbReference type="ARBA" id="ARBA00004651"/>
    </source>
</evidence>
<dbReference type="InterPro" id="IPR020846">
    <property type="entry name" value="MFS_dom"/>
</dbReference>
<dbReference type="AlphaFoldDB" id="A0A2N6SYU5"/>
<evidence type="ECO:0000256" key="5">
    <source>
        <dbReference type="ARBA" id="ARBA00022989"/>
    </source>
</evidence>
<evidence type="ECO:0000256" key="7">
    <source>
        <dbReference type="SAM" id="Phobius"/>
    </source>
</evidence>
<keyword evidence="3" id="KW-1003">Cell membrane</keyword>
<dbReference type="PROSITE" id="PS50850">
    <property type="entry name" value="MFS"/>
    <property type="match status" value="1"/>
</dbReference>
<keyword evidence="5 7" id="KW-1133">Transmembrane helix</keyword>
<dbReference type="RefSeq" id="WP_102212799.1">
    <property type="nucleotide sequence ID" value="NZ_PNHF01000013.1"/>
</dbReference>
<protein>
    <submittedName>
        <fullName evidence="9">MFS transporter</fullName>
    </submittedName>
</protein>
<accession>A0A2N6SYU5</accession>
<dbReference type="EMBL" id="PNHF01000013">
    <property type="protein sequence ID" value="PMC62248.1"/>
    <property type="molecule type" value="Genomic_DNA"/>
</dbReference>
<feature type="transmembrane region" description="Helical" evidence="7">
    <location>
        <begin position="354"/>
        <end position="379"/>
    </location>
</feature>
<comment type="subcellular location">
    <subcellularLocation>
        <location evidence="1">Cell membrane</location>
        <topology evidence="1">Multi-pass membrane protein</topology>
    </subcellularLocation>
</comment>
<dbReference type="Proteomes" id="UP000235363">
    <property type="component" value="Unassembled WGS sequence"/>
</dbReference>
<dbReference type="GO" id="GO:0005886">
    <property type="term" value="C:plasma membrane"/>
    <property type="evidence" value="ECO:0007669"/>
    <property type="project" value="UniProtKB-SubCell"/>
</dbReference>
<evidence type="ECO:0000256" key="2">
    <source>
        <dbReference type="ARBA" id="ARBA00022448"/>
    </source>
</evidence>
<keyword evidence="2" id="KW-0813">Transport</keyword>
<gene>
    <name evidence="9" type="ORF">CJ204_06620</name>
</gene>
<dbReference type="GO" id="GO:0022857">
    <property type="term" value="F:transmembrane transporter activity"/>
    <property type="evidence" value="ECO:0007669"/>
    <property type="project" value="InterPro"/>
</dbReference>
<feature type="transmembrane region" description="Helical" evidence="7">
    <location>
        <begin position="391"/>
        <end position="416"/>
    </location>
</feature>
<feature type="transmembrane region" description="Helical" evidence="7">
    <location>
        <begin position="24"/>
        <end position="45"/>
    </location>
</feature>
<keyword evidence="4 7" id="KW-0812">Transmembrane</keyword>
<feature type="transmembrane region" description="Helical" evidence="7">
    <location>
        <begin position="220"/>
        <end position="240"/>
    </location>
</feature>
<dbReference type="PANTHER" id="PTHR23517">
    <property type="entry name" value="RESISTANCE PROTEIN MDTM, PUTATIVE-RELATED-RELATED"/>
    <property type="match status" value="1"/>
</dbReference>
<evidence type="ECO:0000256" key="4">
    <source>
        <dbReference type="ARBA" id="ARBA00022692"/>
    </source>
</evidence>
<feature type="transmembrane region" description="Helical" evidence="7">
    <location>
        <begin position="293"/>
        <end position="317"/>
    </location>
</feature>
<evidence type="ECO:0000313" key="9">
    <source>
        <dbReference type="EMBL" id="PMC62248.1"/>
    </source>
</evidence>
<evidence type="ECO:0000313" key="10">
    <source>
        <dbReference type="Proteomes" id="UP000235363"/>
    </source>
</evidence>
<dbReference type="InterPro" id="IPR050171">
    <property type="entry name" value="MFS_Transporters"/>
</dbReference>
<proteinExistence type="predicted"/>
<dbReference type="SUPFAM" id="SSF103473">
    <property type="entry name" value="MFS general substrate transporter"/>
    <property type="match status" value="1"/>
</dbReference>
<feature type="transmembrane region" description="Helical" evidence="7">
    <location>
        <begin position="57"/>
        <end position="77"/>
    </location>
</feature>
<organism evidence="9 10">
    <name type="scientific">Corynebacterium xerosis</name>
    <dbReference type="NCBI Taxonomy" id="1725"/>
    <lineage>
        <taxon>Bacteria</taxon>
        <taxon>Bacillati</taxon>
        <taxon>Actinomycetota</taxon>
        <taxon>Actinomycetes</taxon>
        <taxon>Mycobacteriales</taxon>
        <taxon>Corynebacteriaceae</taxon>
        <taxon>Corynebacterium</taxon>
    </lineage>
</organism>
<sequence length="429" mass="44496">MTVTRNTRDEVGVPDRPAIGPRDWLRVGLAMFAIGYGANLFAPMLEVYRDLNGTGQSSVTAMFGIYAAGLVPALLIFGPISDRRGRRTVLRPAMLVSAIGTVILACASFGPEWLLFPGRFVVGASVGMAMACGAAWIKQLSVDKPTAGPRRATVAVSAGFGGGPFVAGLVAEFLPGPKLLPYLVFLGVLAVVIPIMWTTPETQFRASGSAGTTTARRGPLIPKVALTGTFLWAVAAWAPWVFGTVTVSFVTLPVYVAQGVGMKTAYIGALAGVAMIAGMLIQPTAARVAAKGMLPLSVLALGIACTGMLLAAATVWLDSAAMVFPAAIVLGASYGIMMVAGLREVEAIARPDELGALIGVFYALSYIGFFVPFTLSIVAPWVGRATGLGGTWGIILCLLFGAAVCVASMVPVSRAAERGLALARRKDTA</sequence>
<evidence type="ECO:0000256" key="6">
    <source>
        <dbReference type="ARBA" id="ARBA00023136"/>
    </source>
</evidence>
<name>A0A2N6SYU5_9CORY</name>